<keyword evidence="4 9" id="KW-0540">Nuclease</keyword>
<gene>
    <name evidence="9 10" type="primary">ybeY</name>
    <name evidence="10" type="ORF">IAC58_06345</name>
</gene>
<evidence type="ECO:0000256" key="5">
    <source>
        <dbReference type="ARBA" id="ARBA00022723"/>
    </source>
</evidence>
<evidence type="ECO:0000313" key="10">
    <source>
        <dbReference type="EMBL" id="MBO8428142.1"/>
    </source>
</evidence>
<dbReference type="AlphaFoldDB" id="A0A9D9DJM6"/>
<dbReference type="Gene3D" id="3.40.390.30">
    <property type="entry name" value="Metalloproteases ('zincins'), catalytic domain"/>
    <property type="match status" value="1"/>
</dbReference>
<keyword evidence="9" id="KW-0963">Cytoplasm</keyword>
<feature type="binding site" evidence="9">
    <location>
        <position position="122"/>
    </location>
    <ligand>
        <name>Zn(2+)</name>
        <dbReference type="ChEBI" id="CHEBI:29105"/>
        <note>catalytic</note>
    </ligand>
</feature>
<evidence type="ECO:0000256" key="7">
    <source>
        <dbReference type="ARBA" id="ARBA00022801"/>
    </source>
</evidence>
<comment type="function">
    <text evidence="9">Single strand-specific metallo-endoribonuclease involved in late-stage 70S ribosome quality control and in maturation of the 3' terminus of the 16S rRNA.</text>
</comment>
<feature type="binding site" evidence="9">
    <location>
        <position position="128"/>
    </location>
    <ligand>
        <name>Zn(2+)</name>
        <dbReference type="ChEBI" id="CHEBI:29105"/>
        <note>catalytic</note>
    </ligand>
</feature>
<comment type="caution">
    <text evidence="10">The sequence shown here is derived from an EMBL/GenBank/DDBJ whole genome shotgun (WGS) entry which is preliminary data.</text>
</comment>
<evidence type="ECO:0000256" key="2">
    <source>
        <dbReference type="ARBA" id="ARBA00022517"/>
    </source>
</evidence>
<comment type="subcellular location">
    <subcellularLocation>
        <location evidence="9">Cytoplasm</location>
    </subcellularLocation>
</comment>
<evidence type="ECO:0000256" key="8">
    <source>
        <dbReference type="ARBA" id="ARBA00022833"/>
    </source>
</evidence>
<accession>A0A9D9DJM6</accession>
<sequence>MELYISNEINIDLSEFEKIYQDLFSKTLKTLNKGDRYIVSVTFVNKDLIHEINLTYRNVDKETDVISFAFLDDVNETKINSNYPIDLGEIYICYDVAKENATKYGNSINRELSFLFVHGLLHLFGYDHQKEEDEKIMFGLQDKILGD</sequence>
<dbReference type="PANTHER" id="PTHR46986:SF1">
    <property type="entry name" value="ENDORIBONUCLEASE YBEY, CHLOROPLASTIC"/>
    <property type="match status" value="1"/>
</dbReference>
<proteinExistence type="inferred from homology"/>
<name>A0A9D9DJM6_9BACL</name>
<evidence type="ECO:0000256" key="4">
    <source>
        <dbReference type="ARBA" id="ARBA00022722"/>
    </source>
</evidence>
<dbReference type="InterPro" id="IPR020549">
    <property type="entry name" value="YbeY_CS"/>
</dbReference>
<keyword evidence="8 9" id="KW-0862">Zinc</keyword>
<dbReference type="GO" id="GO:0006364">
    <property type="term" value="P:rRNA processing"/>
    <property type="evidence" value="ECO:0007669"/>
    <property type="project" value="UniProtKB-UniRule"/>
</dbReference>
<organism evidence="10 11">
    <name type="scientific">Candidatus Onthovivens merdipullorum</name>
    <dbReference type="NCBI Taxonomy" id="2840889"/>
    <lineage>
        <taxon>Bacteria</taxon>
        <taxon>Bacillati</taxon>
        <taxon>Bacillota</taxon>
        <taxon>Bacilli</taxon>
        <taxon>Bacillales</taxon>
        <taxon>Candidatus Onthovivens</taxon>
    </lineage>
</organism>
<keyword evidence="3 9" id="KW-0698">rRNA processing</keyword>
<dbReference type="GO" id="GO:0005737">
    <property type="term" value="C:cytoplasm"/>
    <property type="evidence" value="ECO:0007669"/>
    <property type="project" value="UniProtKB-SubCell"/>
</dbReference>
<dbReference type="EMBL" id="JADIMY010000121">
    <property type="protein sequence ID" value="MBO8428142.1"/>
    <property type="molecule type" value="Genomic_DNA"/>
</dbReference>
<dbReference type="HAMAP" id="MF_00009">
    <property type="entry name" value="Endoribonucl_YbeY"/>
    <property type="match status" value="1"/>
</dbReference>
<dbReference type="NCBIfam" id="TIGR00043">
    <property type="entry name" value="rRNA maturation RNase YbeY"/>
    <property type="match status" value="1"/>
</dbReference>
<dbReference type="Pfam" id="PF02130">
    <property type="entry name" value="YbeY"/>
    <property type="match status" value="1"/>
</dbReference>
<evidence type="ECO:0000256" key="9">
    <source>
        <dbReference type="HAMAP-Rule" id="MF_00009"/>
    </source>
</evidence>
<dbReference type="PANTHER" id="PTHR46986">
    <property type="entry name" value="ENDORIBONUCLEASE YBEY, CHLOROPLASTIC"/>
    <property type="match status" value="1"/>
</dbReference>
<reference evidence="10" key="2">
    <citation type="journal article" date="2021" name="PeerJ">
        <title>Extensive microbial diversity within the chicken gut microbiome revealed by metagenomics and culture.</title>
        <authorList>
            <person name="Gilroy R."/>
            <person name="Ravi A."/>
            <person name="Getino M."/>
            <person name="Pursley I."/>
            <person name="Horton D.L."/>
            <person name="Alikhan N.F."/>
            <person name="Baker D."/>
            <person name="Gharbi K."/>
            <person name="Hall N."/>
            <person name="Watson M."/>
            <person name="Adriaenssens E.M."/>
            <person name="Foster-Nyarko E."/>
            <person name="Jarju S."/>
            <person name="Secka A."/>
            <person name="Antonio M."/>
            <person name="Oren A."/>
            <person name="Chaudhuri R.R."/>
            <person name="La Ragione R."/>
            <person name="Hildebrand F."/>
            <person name="Pallen M.J."/>
        </authorList>
    </citation>
    <scope>NUCLEOTIDE SEQUENCE</scope>
    <source>
        <strain evidence="10">11159</strain>
    </source>
</reference>
<keyword evidence="6 9" id="KW-0255">Endonuclease</keyword>
<evidence type="ECO:0000256" key="1">
    <source>
        <dbReference type="ARBA" id="ARBA00010875"/>
    </source>
</evidence>
<comment type="similarity">
    <text evidence="1 9">Belongs to the endoribonuclease YbeY family.</text>
</comment>
<reference evidence="10" key="1">
    <citation type="submission" date="2020-10" db="EMBL/GenBank/DDBJ databases">
        <authorList>
            <person name="Gilroy R."/>
        </authorList>
    </citation>
    <scope>NUCLEOTIDE SEQUENCE</scope>
    <source>
        <strain evidence="10">11159</strain>
    </source>
</reference>
<keyword evidence="7 9" id="KW-0378">Hydrolase</keyword>
<protein>
    <recommendedName>
        <fullName evidence="9">Endoribonuclease YbeY</fullName>
        <ecNumber evidence="9">3.1.-.-</ecNumber>
    </recommendedName>
</protein>
<dbReference type="Proteomes" id="UP000823613">
    <property type="component" value="Unassembled WGS sequence"/>
</dbReference>
<dbReference type="InterPro" id="IPR023091">
    <property type="entry name" value="MetalPrtase_cat_dom_sf_prd"/>
</dbReference>
<dbReference type="GO" id="GO:0004521">
    <property type="term" value="F:RNA endonuclease activity"/>
    <property type="evidence" value="ECO:0007669"/>
    <property type="project" value="UniProtKB-UniRule"/>
</dbReference>
<evidence type="ECO:0000256" key="6">
    <source>
        <dbReference type="ARBA" id="ARBA00022759"/>
    </source>
</evidence>
<evidence type="ECO:0000256" key="3">
    <source>
        <dbReference type="ARBA" id="ARBA00022552"/>
    </source>
</evidence>
<keyword evidence="2 9" id="KW-0690">Ribosome biogenesis</keyword>
<comment type="cofactor">
    <cofactor evidence="9">
        <name>Zn(2+)</name>
        <dbReference type="ChEBI" id="CHEBI:29105"/>
    </cofactor>
    <text evidence="9">Binds 1 zinc ion.</text>
</comment>
<dbReference type="GO" id="GO:0008270">
    <property type="term" value="F:zinc ion binding"/>
    <property type="evidence" value="ECO:0007669"/>
    <property type="project" value="UniProtKB-UniRule"/>
</dbReference>
<dbReference type="GO" id="GO:0004222">
    <property type="term" value="F:metalloendopeptidase activity"/>
    <property type="evidence" value="ECO:0007669"/>
    <property type="project" value="InterPro"/>
</dbReference>
<keyword evidence="5 9" id="KW-0479">Metal-binding</keyword>
<evidence type="ECO:0000313" key="11">
    <source>
        <dbReference type="Proteomes" id="UP000823613"/>
    </source>
</evidence>
<dbReference type="SUPFAM" id="SSF55486">
    <property type="entry name" value="Metalloproteases ('zincins'), catalytic domain"/>
    <property type="match status" value="1"/>
</dbReference>
<dbReference type="PROSITE" id="PS01306">
    <property type="entry name" value="UPF0054"/>
    <property type="match status" value="1"/>
</dbReference>
<dbReference type="InterPro" id="IPR002036">
    <property type="entry name" value="YbeY"/>
</dbReference>
<dbReference type="EC" id="3.1.-.-" evidence="9"/>
<feature type="binding site" evidence="9">
    <location>
        <position position="118"/>
    </location>
    <ligand>
        <name>Zn(2+)</name>
        <dbReference type="ChEBI" id="CHEBI:29105"/>
        <note>catalytic</note>
    </ligand>
</feature>